<reference evidence="3 4" key="1">
    <citation type="submission" date="2024-11" db="EMBL/GenBank/DDBJ databases">
        <title>Chromosome-level genome assembly of Eucalyptus globulus Labill. provides insights into its genome evolution.</title>
        <authorList>
            <person name="Li X."/>
        </authorList>
    </citation>
    <scope>NUCLEOTIDE SEQUENCE [LARGE SCALE GENOMIC DNA]</scope>
    <source>
        <strain evidence="3">CL2024</strain>
        <tissue evidence="3">Fresh tender leaves</tissue>
    </source>
</reference>
<dbReference type="AlphaFoldDB" id="A0ABD3JDT3"/>
<feature type="chain" id="PRO_5044880599" evidence="2">
    <location>
        <begin position="32"/>
        <end position="95"/>
    </location>
</feature>
<feature type="signal peptide" evidence="2">
    <location>
        <begin position="1"/>
        <end position="31"/>
    </location>
</feature>
<accession>A0ABD3JDT3</accession>
<dbReference type="Proteomes" id="UP001634007">
    <property type="component" value="Unassembled WGS sequence"/>
</dbReference>
<feature type="compositionally biased region" description="Basic residues" evidence="1">
    <location>
        <begin position="50"/>
        <end position="59"/>
    </location>
</feature>
<protein>
    <submittedName>
        <fullName evidence="3">Uncharacterized protein</fullName>
    </submittedName>
</protein>
<proteinExistence type="predicted"/>
<feature type="region of interest" description="Disordered" evidence="1">
    <location>
        <begin position="36"/>
        <end position="59"/>
    </location>
</feature>
<evidence type="ECO:0000313" key="3">
    <source>
        <dbReference type="EMBL" id="KAL3726196.1"/>
    </source>
</evidence>
<keyword evidence="2" id="KW-0732">Signal</keyword>
<evidence type="ECO:0000256" key="1">
    <source>
        <dbReference type="SAM" id="MobiDB-lite"/>
    </source>
</evidence>
<evidence type="ECO:0000256" key="2">
    <source>
        <dbReference type="SAM" id="SignalP"/>
    </source>
</evidence>
<sequence length="95" mass="10466">MRASHRRAPPPFHLHLLLALALVALRAPVAHLPVAGTPGGGGDSIPAPHHGGRRDRKISRWSDLGSMSKAWVYANVNVIRPKEYWDYESLAVQWG</sequence>
<comment type="caution">
    <text evidence="3">The sequence shown here is derived from an EMBL/GenBank/DDBJ whole genome shotgun (WGS) entry which is preliminary data.</text>
</comment>
<name>A0ABD3JDT3_EUCGL</name>
<dbReference type="EMBL" id="JBJKBG010000008">
    <property type="protein sequence ID" value="KAL3726196.1"/>
    <property type="molecule type" value="Genomic_DNA"/>
</dbReference>
<keyword evidence="4" id="KW-1185">Reference proteome</keyword>
<organism evidence="3 4">
    <name type="scientific">Eucalyptus globulus</name>
    <name type="common">Tasmanian blue gum</name>
    <dbReference type="NCBI Taxonomy" id="34317"/>
    <lineage>
        <taxon>Eukaryota</taxon>
        <taxon>Viridiplantae</taxon>
        <taxon>Streptophyta</taxon>
        <taxon>Embryophyta</taxon>
        <taxon>Tracheophyta</taxon>
        <taxon>Spermatophyta</taxon>
        <taxon>Magnoliopsida</taxon>
        <taxon>eudicotyledons</taxon>
        <taxon>Gunneridae</taxon>
        <taxon>Pentapetalae</taxon>
        <taxon>rosids</taxon>
        <taxon>malvids</taxon>
        <taxon>Myrtales</taxon>
        <taxon>Myrtaceae</taxon>
        <taxon>Myrtoideae</taxon>
        <taxon>Eucalypteae</taxon>
        <taxon>Eucalyptus</taxon>
    </lineage>
</organism>
<evidence type="ECO:0000313" key="4">
    <source>
        <dbReference type="Proteomes" id="UP001634007"/>
    </source>
</evidence>
<gene>
    <name evidence="3" type="ORF">ACJRO7_031139</name>
</gene>